<dbReference type="AlphaFoldDB" id="A0AAV3R8M7"/>
<evidence type="ECO:0000313" key="2">
    <source>
        <dbReference type="Proteomes" id="UP001454036"/>
    </source>
</evidence>
<comment type="caution">
    <text evidence="1">The sequence shown here is derived from an EMBL/GenBank/DDBJ whole genome shotgun (WGS) entry which is preliminary data.</text>
</comment>
<name>A0AAV3R8M7_LITER</name>
<sequence>MQVRLFTDKVLKISEEDVLRVYNLPRGHKKINLKDCTKELVERLRKELHLPDSNTTDKVATKIFQHAMGKLKNEEACMHISWKKQPKYQATIGVSIF</sequence>
<protein>
    <submittedName>
        <fullName evidence="1">Uncharacterized protein</fullName>
    </submittedName>
</protein>
<gene>
    <name evidence="1" type="ORF">LIER_25399</name>
</gene>
<dbReference type="Proteomes" id="UP001454036">
    <property type="component" value="Unassembled WGS sequence"/>
</dbReference>
<evidence type="ECO:0000313" key="1">
    <source>
        <dbReference type="EMBL" id="GAA0171347.1"/>
    </source>
</evidence>
<keyword evidence="2" id="KW-1185">Reference proteome</keyword>
<accession>A0AAV3R8M7</accession>
<reference evidence="1 2" key="1">
    <citation type="submission" date="2024-01" db="EMBL/GenBank/DDBJ databases">
        <title>The complete chloroplast genome sequence of Lithospermum erythrorhizon: insights into the phylogenetic relationship among Boraginaceae species and the maternal lineages of purple gromwells.</title>
        <authorList>
            <person name="Okada T."/>
            <person name="Watanabe K."/>
        </authorList>
    </citation>
    <scope>NUCLEOTIDE SEQUENCE [LARGE SCALE GENOMIC DNA]</scope>
</reference>
<organism evidence="1 2">
    <name type="scientific">Lithospermum erythrorhizon</name>
    <name type="common">Purple gromwell</name>
    <name type="synonym">Lithospermum officinale var. erythrorhizon</name>
    <dbReference type="NCBI Taxonomy" id="34254"/>
    <lineage>
        <taxon>Eukaryota</taxon>
        <taxon>Viridiplantae</taxon>
        <taxon>Streptophyta</taxon>
        <taxon>Embryophyta</taxon>
        <taxon>Tracheophyta</taxon>
        <taxon>Spermatophyta</taxon>
        <taxon>Magnoliopsida</taxon>
        <taxon>eudicotyledons</taxon>
        <taxon>Gunneridae</taxon>
        <taxon>Pentapetalae</taxon>
        <taxon>asterids</taxon>
        <taxon>lamiids</taxon>
        <taxon>Boraginales</taxon>
        <taxon>Boraginaceae</taxon>
        <taxon>Boraginoideae</taxon>
        <taxon>Lithospermeae</taxon>
        <taxon>Lithospermum</taxon>
    </lineage>
</organism>
<proteinExistence type="predicted"/>
<dbReference type="EMBL" id="BAABME010007635">
    <property type="protein sequence ID" value="GAA0171347.1"/>
    <property type="molecule type" value="Genomic_DNA"/>
</dbReference>